<dbReference type="Proteomes" id="UP001161697">
    <property type="component" value="Unassembled WGS sequence"/>
</dbReference>
<feature type="domain" description="Transposon Tn7 transposition protein TnsD C-terminal" evidence="3">
    <location>
        <begin position="343"/>
        <end position="513"/>
    </location>
</feature>
<comment type="caution">
    <text evidence="4">The sequence shown here is derived from an EMBL/GenBank/DDBJ whole genome shotgun (WGS) entry which is preliminary data.</text>
</comment>
<dbReference type="Gene3D" id="1.10.10.60">
    <property type="entry name" value="Homeodomain-like"/>
    <property type="match status" value="1"/>
</dbReference>
<dbReference type="Pfam" id="PF06527">
    <property type="entry name" value="TniQ"/>
    <property type="match status" value="1"/>
</dbReference>
<feature type="region of interest" description="Disordered" evidence="1">
    <location>
        <begin position="308"/>
        <end position="341"/>
    </location>
</feature>
<protein>
    <submittedName>
        <fullName evidence="4">TnsD family transposase</fullName>
    </submittedName>
</protein>
<reference evidence="4" key="1">
    <citation type="submission" date="2022-09" db="EMBL/GenBank/DDBJ databases">
        <title>Intensive care unit water sources are persistently colonized with multi-drug resistant bacteria and are the site of extensive horizontal gene transfer of antibiotic resistance genes.</title>
        <authorList>
            <person name="Diorio-Toth L."/>
        </authorList>
    </citation>
    <scope>NUCLEOTIDE SEQUENCE</scope>
    <source>
        <strain evidence="4">GD03704</strain>
    </source>
</reference>
<organism evidence="4 5">
    <name type="scientific">Ectopseudomonas oleovorans</name>
    <name type="common">Pseudomonas oleovorans</name>
    <dbReference type="NCBI Taxonomy" id="301"/>
    <lineage>
        <taxon>Bacteria</taxon>
        <taxon>Pseudomonadati</taxon>
        <taxon>Pseudomonadota</taxon>
        <taxon>Gammaproteobacteria</taxon>
        <taxon>Pseudomonadales</taxon>
        <taxon>Pseudomonadaceae</taxon>
        <taxon>Ectopseudomonas</taxon>
    </lineage>
</organism>
<dbReference type="InterPro" id="IPR009492">
    <property type="entry name" value="TniQ"/>
</dbReference>
<dbReference type="RefSeq" id="WP_161973622.1">
    <property type="nucleotide sequence ID" value="NZ_CP104579.1"/>
</dbReference>
<evidence type="ECO:0000259" key="2">
    <source>
        <dbReference type="Pfam" id="PF06527"/>
    </source>
</evidence>
<evidence type="ECO:0000313" key="5">
    <source>
        <dbReference type="Proteomes" id="UP001161697"/>
    </source>
</evidence>
<evidence type="ECO:0000256" key="1">
    <source>
        <dbReference type="SAM" id="MobiDB-lite"/>
    </source>
</evidence>
<feature type="domain" description="Transposon Tn7 transposition protein TnsD C-terminal" evidence="3">
    <location>
        <begin position="217"/>
        <end position="302"/>
    </location>
</feature>
<name>A0AA42Q8I8_ECTOL</name>
<sequence length="523" mass="59529">MKWLKDETFFSICSRQHAAWGNLNPSTTLHMLFNSRNQSTKHDFPHSLDTLHSNIRAKWGDADSIIYRRTIFPLFMPFQSHSRIQTAMQMLKGNSPGSIKYRLGLITGRFGAEHPLKACSGCIEMDISRHGVAYWHLSHQFPGVLICPIHKIWLQESTLNRRWAGRFQLALPDQAALIPRPAKDLNSLTLMAVKQLADATLDLASLGTIKSFDPLHVRSLYRNAIADLGYASQQAAASFAQHSSQLQPFHPLTSLPTTEQKASTYIQQLMRPPRGHSHPLKHLVMITWLFGTVDAFVDAYDRLTKIQEQNLPDATQPLSKDQPKPKRTETKQPKQLRPKTLKPTIRAQILRLLSKGTSKNTICTKFHITISTVNKLLRAEPQIKDSWTAAKLKMNLLEHRKKWTALSNSSPNSSTSTIRAQDPKLYAWLYRNDKAWLTNKNSELPTGRTGNHSKINWTERDIELEKKVLNALAQTLSERPKNDNITYSIYTLVPSLFVCLQKANQYPRTRALLLSLKKQKLLS</sequence>
<proteinExistence type="predicted"/>
<feature type="compositionally biased region" description="Polar residues" evidence="1">
    <location>
        <begin position="308"/>
        <end position="319"/>
    </location>
</feature>
<feature type="compositionally biased region" description="Basic and acidic residues" evidence="1">
    <location>
        <begin position="321"/>
        <end position="332"/>
    </location>
</feature>
<dbReference type="Pfam" id="PF15978">
    <property type="entry name" value="TnsD"/>
    <property type="match status" value="2"/>
</dbReference>
<accession>A0AA42Q8I8</accession>
<dbReference type="EMBL" id="JAOCJE010000001">
    <property type="protein sequence ID" value="MDH1339172.1"/>
    <property type="molecule type" value="Genomic_DNA"/>
</dbReference>
<dbReference type="InterPro" id="IPR032750">
    <property type="entry name" value="TnsD_C"/>
</dbReference>
<gene>
    <name evidence="4" type="ORF">N5J11_07960</name>
</gene>
<evidence type="ECO:0000259" key="3">
    <source>
        <dbReference type="Pfam" id="PF15978"/>
    </source>
</evidence>
<evidence type="ECO:0000313" key="4">
    <source>
        <dbReference type="EMBL" id="MDH1339172.1"/>
    </source>
</evidence>
<feature type="domain" description="TniQ" evidence="2">
    <location>
        <begin position="4"/>
        <end position="153"/>
    </location>
</feature>
<dbReference type="AlphaFoldDB" id="A0AA42Q8I8"/>